<dbReference type="GO" id="GO:0031011">
    <property type="term" value="C:Ino80 complex"/>
    <property type="evidence" value="ECO:0007669"/>
    <property type="project" value="InterPro"/>
</dbReference>
<sequence length="730" mass="80861">MAGPSTVSIQWIPEDDLLLKNSVEAGASLESLAKGAVQFSRRYTLRELQDRWYSLLYDPDISAQASDHIFELEISGISPACKLNRPENNFSGNKDVSLKRKSESIRRKYYAMRKKIRSEFFSNSDLGFGFQHQVMHDGNPLGQDHLRLKEEDLDILRHAFPATNNVSQNGCPNPFEDNQQNGIMRGYGFDENVNSSLKGGNNNLEANRNNRNNPLDPDGFSSLQTIVFASEQPRLHHWRTMVDASASSIPVTTMSLQDTAQVAEDMILNDVDGKETSSTMYSGEFGDPDSLLNLSNEDGILLVDEEEKHDDDDDNKSCVNDIDSVPDDLKKESEENDIAEVELGTVTVLEACADTTASENPVVLEVAASFGVPSKSTSISDPVELRDGEIRCTLNTEDPEIPCNDDIFLLIHPSTSFGSSATQPNTGMSMNASAENDNEEAITFPTKAKDSTRDLVWPPKVGLHGLPESRSLVGRAAKTEIHDSRPQALLHGFVGDNPATMSEIQSTEAGSVRTPIPESVVNDSVSDQEESQIDDDVPYFSDIEAMILEMDLDPHDQDSHIIRQGNLSVPRYQYDESKRTIIRLEQGALSCLQRAMTSQGALAILYGRHLRHYIRKPEVLLGRSTDDFFVDIDLRKEGRANKISRRQAIIKMETDGSFFLKNLGKSSVSVNGIAVATGQLLNLSSGCLIEIKGMSFVFEINQGYVRNHLGTFCLENKGKTSKPDWTPDEE</sequence>
<dbReference type="GO" id="GO:0071339">
    <property type="term" value="C:MLL1 complex"/>
    <property type="evidence" value="ECO:0007669"/>
    <property type="project" value="InterPro"/>
</dbReference>
<feature type="region of interest" description="Disordered" evidence="1">
    <location>
        <begin position="306"/>
        <end position="334"/>
    </location>
</feature>
<dbReference type="InterPro" id="IPR000253">
    <property type="entry name" value="FHA_dom"/>
</dbReference>
<evidence type="ECO:0000259" key="2">
    <source>
        <dbReference type="PROSITE" id="PS50006"/>
    </source>
</evidence>
<reference evidence="3 4" key="1">
    <citation type="journal article" date="2013" name="Proc. Natl. Acad. Sci. U.S.A.">
        <title>Fine-scale variation in meiotic recombination in Mimulus inferred from population shotgun sequencing.</title>
        <authorList>
            <person name="Hellsten U."/>
            <person name="Wright K.M."/>
            <person name="Jenkins J."/>
            <person name="Shu S."/>
            <person name="Yuan Y."/>
            <person name="Wessler S.R."/>
            <person name="Schmutz J."/>
            <person name="Willis J.H."/>
            <person name="Rokhsar D.S."/>
        </authorList>
    </citation>
    <scope>NUCLEOTIDE SEQUENCE [LARGE SCALE GENOMIC DNA]</scope>
    <source>
        <strain evidence="4">cv. DUN x IM62</strain>
    </source>
</reference>
<dbReference type="EMBL" id="KI631018">
    <property type="protein sequence ID" value="EYU31153.1"/>
    <property type="molecule type" value="Genomic_DNA"/>
</dbReference>
<dbReference type="Proteomes" id="UP000030748">
    <property type="component" value="Unassembled WGS sequence"/>
</dbReference>
<name>A0A022QV23_ERYGU</name>
<dbReference type="InterPro" id="IPR008984">
    <property type="entry name" value="SMAD_FHA_dom_sf"/>
</dbReference>
<dbReference type="Pfam" id="PF13325">
    <property type="entry name" value="MCRS_N"/>
    <property type="match status" value="1"/>
</dbReference>
<dbReference type="Pfam" id="PF00498">
    <property type="entry name" value="FHA"/>
    <property type="match status" value="1"/>
</dbReference>
<dbReference type="PANTHER" id="PTHR13233:SF0">
    <property type="entry name" value="MICROSPHERULE PROTEIN 1"/>
    <property type="match status" value="1"/>
</dbReference>
<keyword evidence="4" id="KW-1185">Reference proteome</keyword>
<dbReference type="STRING" id="4155.A0A022QV23"/>
<dbReference type="eggNOG" id="KOG2293">
    <property type="taxonomic scope" value="Eukaryota"/>
</dbReference>
<dbReference type="GO" id="GO:0002151">
    <property type="term" value="F:G-quadruplex RNA binding"/>
    <property type="evidence" value="ECO:0007669"/>
    <property type="project" value="InterPro"/>
</dbReference>
<dbReference type="GO" id="GO:0044545">
    <property type="term" value="C:NSL complex"/>
    <property type="evidence" value="ECO:0000318"/>
    <property type="project" value="GO_Central"/>
</dbReference>
<evidence type="ECO:0000313" key="3">
    <source>
        <dbReference type="EMBL" id="EYU31153.1"/>
    </source>
</evidence>
<protein>
    <recommendedName>
        <fullName evidence="2">FHA domain-containing protein</fullName>
    </recommendedName>
</protein>
<dbReference type="SMART" id="SM00240">
    <property type="entry name" value="FHA"/>
    <property type="match status" value="1"/>
</dbReference>
<proteinExistence type="predicted"/>
<dbReference type="CDD" id="cd22687">
    <property type="entry name" value="FHA_MCRS1"/>
    <property type="match status" value="1"/>
</dbReference>
<gene>
    <name evidence="3" type="ORF">MIMGU_mgv1a001983mg</name>
</gene>
<feature type="domain" description="FHA" evidence="2">
    <location>
        <begin position="619"/>
        <end position="675"/>
    </location>
</feature>
<evidence type="ECO:0000256" key="1">
    <source>
        <dbReference type="SAM" id="MobiDB-lite"/>
    </source>
</evidence>
<evidence type="ECO:0000313" key="4">
    <source>
        <dbReference type="Proteomes" id="UP000030748"/>
    </source>
</evidence>
<dbReference type="PANTHER" id="PTHR13233">
    <property type="entry name" value="MICROSPHERULE PROTEIN 1"/>
    <property type="match status" value="1"/>
</dbReference>
<dbReference type="AlphaFoldDB" id="A0A022QV23"/>
<dbReference type="PROSITE" id="PS50006">
    <property type="entry name" value="FHA_DOMAIN"/>
    <property type="match status" value="1"/>
</dbReference>
<dbReference type="InterPro" id="IPR037912">
    <property type="entry name" value="MCRS1"/>
</dbReference>
<dbReference type="Gene3D" id="2.60.200.20">
    <property type="match status" value="1"/>
</dbReference>
<dbReference type="GO" id="GO:0045944">
    <property type="term" value="P:positive regulation of transcription by RNA polymerase II"/>
    <property type="evidence" value="ECO:0000318"/>
    <property type="project" value="GO_Central"/>
</dbReference>
<dbReference type="InterPro" id="IPR025999">
    <property type="entry name" value="MCRS_N"/>
</dbReference>
<accession>A0A022QV23</accession>
<organism evidence="3 4">
    <name type="scientific">Erythranthe guttata</name>
    <name type="common">Yellow monkey flower</name>
    <name type="synonym">Mimulus guttatus</name>
    <dbReference type="NCBI Taxonomy" id="4155"/>
    <lineage>
        <taxon>Eukaryota</taxon>
        <taxon>Viridiplantae</taxon>
        <taxon>Streptophyta</taxon>
        <taxon>Embryophyta</taxon>
        <taxon>Tracheophyta</taxon>
        <taxon>Spermatophyta</taxon>
        <taxon>Magnoliopsida</taxon>
        <taxon>eudicotyledons</taxon>
        <taxon>Gunneridae</taxon>
        <taxon>Pentapetalae</taxon>
        <taxon>asterids</taxon>
        <taxon>lamiids</taxon>
        <taxon>Lamiales</taxon>
        <taxon>Phrymaceae</taxon>
        <taxon>Erythranthe</taxon>
    </lineage>
</organism>
<dbReference type="SUPFAM" id="SSF49879">
    <property type="entry name" value="SMAD/FHA domain"/>
    <property type="match status" value="1"/>
</dbReference>